<proteinExistence type="predicted"/>
<protein>
    <submittedName>
        <fullName evidence="1">Uncharacterized protein</fullName>
    </submittedName>
</protein>
<organism evidence="1 2">
    <name type="scientific">Pocillopora meandrina</name>
    <dbReference type="NCBI Taxonomy" id="46732"/>
    <lineage>
        <taxon>Eukaryota</taxon>
        <taxon>Metazoa</taxon>
        <taxon>Cnidaria</taxon>
        <taxon>Anthozoa</taxon>
        <taxon>Hexacorallia</taxon>
        <taxon>Scleractinia</taxon>
        <taxon>Astrocoeniina</taxon>
        <taxon>Pocilloporidae</taxon>
        <taxon>Pocillopora</taxon>
    </lineage>
</organism>
<gene>
    <name evidence="1" type="ORF">PMEA_00016879</name>
</gene>
<sequence length="459" mass="51893">MQITASSAENDSIYLCSEESLRTLFSFFCNTLSTSCCYCGKPLDCKSLVFNRQSHVVSVTISCVGGDSFKWLSSPIMGGSPPKYYVNLRLIHGVFSCGLTETQYTSFCQAANIGSEGEKTFDTVLKKLGYLTVVKRVSNESMLAAQEQVKSNPTYAVNGECVITDARHDSSRSAAHTTVSALSFLTKKVLAVVNWSKANETSAVSREVPMTKELLTYLCETQGFHVAEVAHDFVLQLKTWILSKGMLNSFDSWHGAKSVTKAMKKVASGPQRDEGSKWFFELSDKVKSTRTHVYFCLKNSPPTEEEFQGTLLNVVDHYQGNHVRCHAESRCKQNGYVMSKRLLTKPEAVAAYRKAIMSTSIYRHASDYMQCRETYWIESLHSVMLIYAAKQIHYGDDSYNMRMELAILDWNENANREASSLQMYQHARHPNRLAETRVLTSKTFHFRETIWSTFFNINK</sequence>
<keyword evidence="2" id="KW-1185">Reference proteome</keyword>
<reference evidence="1 2" key="1">
    <citation type="submission" date="2022-05" db="EMBL/GenBank/DDBJ databases">
        <authorList>
            <consortium name="Genoscope - CEA"/>
            <person name="William W."/>
        </authorList>
    </citation>
    <scope>NUCLEOTIDE SEQUENCE [LARGE SCALE GENOMIC DNA]</scope>
</reference>
<accession>A0AAU9VV30</accession>
<evidence type="ECO:0000313" key="2">
    <source>
        <dbReference type="Proteomes" id="UP001159428"/>
    </source>
</evidence>
<dbReference type="AlphaFoldDB" id="A0AAU9VV30"/>
<dbReference type="Proteomes" id="UP001159428">
    <property type="component" value="Unassembled WGS sequence"/>
</dbReference>
<dbReference type="PANTHER" id="PTHR31751">
    <property type="entry name" value="SI:CH211-108C17.2-RELATED-RELATED"/>
    <property type="match status" value="1"/>
</dbReference>
<dbReference type="EMBL" id="CALNXJ010000003">
    <property type="protein sequence ID" value="CAH3036456.1"/>
    <property type="molecule type" value="Genomic_DNA"/>
</dbReference>
<name>A0AAU9VV30_9CNID</name>
<evidence type="ECO:0000313" key="1">
    <source>
        <dbReference type="EMBL" id="CAH3036456.1"/>
    </source>
</evidence>
<comment type="caution">
    <text evidence="1">The sequence shown here is derived from an EMBL/GenBank/DDBJ whole genome shotgun (WGS) entry which is preliminary data.</text>
</comment>